<proteinExistence type="predicted"/>
<gene>
    <name evidence="3" type="ORF">BJX67DRAFT_350997</name>
</gene>
<name>A0ABR4LU43_9EURO</name>
<evidence type="ECO:0000313" key="4">
    <source>
        <dbReference type="Proteomes" id="UP001610432"/>
    </source>
</evidence>
<dbReference type="PANTHER" id="PTHR34612:SF6">
    <property type="entry name" value="GLYCOSIDE HYDROLASE 131 CATALYTIC N-TERMINAL DOMAIN-CONTAINING PROTEIN"/>
    <property type="match status" value="1"/>
</dbReference>
<keyword evidence="4" id="KW-1185">Reference proteome</keyword>
<dbReference type="Pfam" id="PF18271">
    <property type="entry name" value="GH131_N"/>
    <property type="match status" value="1"/>
</dbReference>
<dbReference type="Gene3D" id="2.60.120.1160">
    <property type="match status" value="1"/>
</dbReference>
<dbReference type="InterPro" id="IPR041524">
    <property type="entry name" value="GH131_N"/>
</dbReference>
<evidence type="ECO:0000256" key="1">
    <source>
        <dbReference type="SAM" id="SignalP"/>
    </source>
</evidence>
<dbReference type="RefSeq" id="XP_070887039.1">
    <property type="nucleotide sequence ID" value="XM_071028865.1"/>
</dbReference>
<dbReference type="Proteomes" id="UP001610432">
    <property type="component" value="Unassembled WGS sequence"/>
</dbReference>
<dbReference type="GeneID" id="98143937"/>
<evidence type="ECO:0000259" key="2">
    <source>
        <dbReference type="Pfam" id="PF18271"/>
    </source>
</evidence>
<feature type="signal peptide" evidence="1">
    <location>
        <begin position="1"/>
        <end position="21"/>
    </location>
</feature>
<sequence length="254" mass="27741">MKSTSLLLSGALSATVPLVSAGEIIWSGIFNESYTVENFDEWSWSNQVPPWQWYIHGSGDTATYLEVSPDFRNPDSTLADEAKGVRITIDDTSSWNGQTMMRSELIPQTTEDLGSGTLFYHFSLSVPAVPDETLEHQLAFFESHFTEIKYGGADGTSLSWYAGGTSQWTAELKANTWYNFAYGIDFSASTVALYASTGADPLEQVVEGVSASTSTNSADWHVGELRLDNGNAGGSEDWYWSGVYIESGDVTVDV</sequence>
<evidence type="ECO:0000313" key="3">
    <source>
        <dbReference type="EMBL" id="KAL2868060.1"/>
    </source>
</evidence>
<comment type="caution">
    <text evidence="3">The sequence shown here is derived from an EMBL/GenBank/DDBJ whole genome shotgun (WGS) entry which is preliminary data.</text>
</comment>
<accession>A0ABR4LU43</accession>
<dbReference type="PANTHER" id="PTHR34612">
    <property type="entry name" value="GH131_N DOMAIN-CONTAINING PROTEIN"/>
    <property type="match status" value="1"/>
</dbReference>
<organism evidence="3 4">
    <name type="scientific">Aspergillus lucknowensis</name>
    <dbReference type="NCBI Taxonomy" id="176173"/>
    <lineage>
        <taxon>Eukaryota</taxon>
        <taxon>Fungi</taxon>
        <taxon>Dikarya</taxon>
        <taxon>Ascomycota</taxon>
        <taxon>Pezizomycotina</taxon>
        <taxon>Eurotiomycetes</taxon>
        <taxon>Eurotiomycetidae</taxon>
        <taxon>Eurotiales</taxon>
        <taxon>Aspergillaceae</taxon>
        <taxon>Aspergillus</taxon>
        <taxon>Aspergillus subgen. Nidulantes</taxon>
    </lineage>
</organism>
<protein>
    <recommendedName>
        <fullName evidence="2">Glycoside hydrolase 131 catalytic N-terminal domain-containing protein</fullName>
    </recommendedName>
</protein>
<feature type="chain" id="PRO_5046388699" description="Glycoside hydrolase 131 catalytic N-terminal domain-containing protein" evidence="1">
    <location>
        <begin position="22"/>
        <end position="254"/>
    </location>
</feature>
<keyword evidence="1" id="KW-0732">Signal</keyword>
<feature type="domain" description="Glycoside hydrolase 131 catalytic N-terminal" evidence="2">
    <location>
        <begin position="24"/>
        <end position="250"/>
    </location>
</feature>
<reference evidence="3 4" key="1">
    <citation type="submission" date="2024-07" db="EMBL/GenBank/DDBJ databases">
        <title>Section-level genome sequencing and comparative genomics of Aspergillus sections Usti and Cavernicolus.</title>
        <authorList>
            <consortium name="Lawrence Berkeley National Laboratory"/>
            <person name="Nybo J.L."/>
            <person name="Vesth T.C."/>
            <person name="Theobald S."/>
            <person name="Frisvad J.C."/>
            <person name="Larsen T.O."/>
            <person name="Kjaerboelling I."/>
            <person name="Rothschild-Mancinelli K."/>
            <person name="Lyhne E.K."/>
            <person name="Kogle M.E."/>
            <person name="Barry K."/>
            <person name="Clum A."/>
            <person name="Na H."/>
            <person name="Ledsgaard L."/>
            <person name="Lin J."/>
            <person name="Lipzen A."/>
            <person name="Kuo A."/>
            <person name="Riley R."/>
            <person name="Mondo S."/>
            <person name="Labutti K."/>
            <person name="Haridas S."/>
            <person name="Pangalinan J."/>
            <person name="Salamov A.A."/>
            <person name="Simmons B.A."/>
            <person name="Magnuson J.K."/>
            <person name="Chen J."/>
            <person name="Drula E."/>
            <person name="Henrissat B."/>
            <person name="Wiebenga A."/>
            <person name="Lubbers R.J."/>
            <person name="Gomes A.C."/>
            <person name="Macurrencykelacurrency M.R."/>
            <person name="Stajich J."/>
            <person name="Grigoriev I.V."/>
            <person name="Mortensen U.H."/>
            <person name="De Vries R.P."/>
            <person name="Baker S.E."/>
            <person name="Andersen M.R."/>
        </authorList>
    </citation>
    <scope>NUCLEOTIDE SEQUENCE [LARGE SCALE GENOMIC DNA]</scope>
    <source>
        <strain evidence="3 4">CBS 449.75</strain>
    </source>
</reference>
<dbReference type="EMBL" id="JBFXLQ010000015">
    <property type="protein sequence ID" value="KAL2868060.1"/>
    <property type="molecule type" value="Genomic_DNA"/>
</dbReference>